<gene>
    <name evidence="2" type="ORF">LA5096_03441</name>
</gene>
<dbReference type="GeneID" id="97670786"/>
<evidence type="ECO:0000313" key="3">
    <source>
        <dbReference type="Proteomes" id="UP000049983"/>
    </source>
</evidence>
<dbReference type="RefSeq" id="WP_055111309.1">
    <property type="nucleotide sequence ID" value="NZ_CXWA01000006.1"/>
</dbReference>
<evidence type="ECO:0000259" key="1">
    <source>
        <dbReference type="Pfam" id="PF20066"/>
    </source>
</evidence>
<feature type="domain" description="Glyoxalase-related protein" evidence="1">
    <location>
        <begin position="2"/>
        <end position="140"/>
    </location>
</feature>
<dbReference type="AlphaFoldDB" id="A0A0M6ZT03"/>
<dbReference type="EMBL" id="CXWC01000011">
    <property type="protein sequence ID" value="CTQ72898.1"/>
    <property type="molecule type" value="Genomic_DNA"/>
</dbReference>
<dbReference type="Pfam" id="PF20066">
    <property type="entry name" value="Glyoxalase_8"/>
    <property type="match status" value="1"/>
</dbReference>
<dbReference type="OrthoDB" id="7350221at2"/>
<sequence length="147" mass="16206">MTLPSVSELKSQAKRLRKALAANGKQLSHSQALELVSTQHGFRDWNTASATVSRPNHFAFSVGDRVSGTYMQQAFQGEITALSKVGTTERYHVTIQFDEPVDVVTFDSFSAFRSRVNCLIRSDGVAVKKTSDGEPYLRLKPAEPDAD</sequence>
<dbReference type="STRING" id="311410.LA5095_00300"/>
<protein>
    <recommendedName>
        <fullName evidence="1">Glyoxalase-related protein domain-containing protein</fullName>
    </recommendedName>
</protein>
<dbReference type="InterPro" id="IPR045517">
    <property type="entry name" value="Glyoxalase_8"/>
</dbReference>
<reference evidence="3" key="1">
    <citation type="submission" date="2015-07" db="EMBL/GenBank/DDBJ databases">
        <authorList>
            <person name="Rodrigo-Torres Lidia"/>
            <person name="Arahal R.David."/>
        </authorList>
    </citation>
    <scope>NUCLEOTIDE SEQUENCE [LARGE SCALE GENOMIC DNA]</scope>
    <source>
        <strain evidence="3">CECT 5096</strain>
    </source>
</reference>
<name>A0A0M6ZT03_9HYPH</name>
<evidence type="ECO:0000313" key="2">
    <source>
        <dbReference type="EMBL" id="CTQ72898.1"/>
    </source>
</evidence>
<accession>A0A0M6ZT03</accession>
<dbReference type="Proteomes" id="UP000049983">
    <property type="component" value="Unassembled WGS sequence"/>
</dbReference>
<organism evidence="2 3">
    <name type="scientific">Roseibium album</name>
    <dbReference type="NCBI Taxonomy" id="311410"/>
    <lineage>
        <taxon>Bacteria</taxon>
        <taxon>Pseudomonadati</taxon>
        <taxon>Pseudomonadota</taxon>
        <taxon>Alphaproteobacteria</taxon>
        <taxon>Hyphomicrobiales</taxon>
        <taxon>Stappiaceae</taxon>
        <taxon>Roseibium</taxon>
    </lineage>
</organism>
<proteinExistence type="predicted"/>
<keyword evidence="3" id="KW-1185">Reference proteome</keyword>